<keyword evidence="7 12" id="KW-0375">Hydrogen ion transport</keyword>
<sequence>MPQMAPTWWTLMYLTFISSVIIMCIILYFHSFNMPSTKQQSGPSKKSINWKW</sequence>
<dbReference type="GO" id="GO:0015078">
    <property type="term" value="F:proton transmembrane transporter activity"/>
    <property type="evidence" value="ECO:0007669"/>
    <property type="project" value="InterPro"/>
</dbReference>
<evidence type="ECO:0000256" key="12">
    <source>
        <dbReference type="RuleBase" id="RU003661"/>
    </source>
</evidence>
<comment type="similarity">
    <text evidence="2 12">Belongs to the ATPase protein 8 family.</text>
</comment>
<dbReference type="CTD" id="4509"/>
<dbReference type="GO" id="GO:0015986">
    <property type="term" value="P:proton motive force-driven ATP synthesis"/>
    <property type="evidence" value="ECO:0007669"/>
    <property type="project" value="InterPro"/>
</dbReference>
<evidence type="ECO:0000256" key="11">
    <source>
        <dbReference type="ARBA" id="ARBA00023136"/>
    </source>
</evidence>
<name>A0A7D7JRA1_9HEMI</name>
<keyword evidence="10 12" id="KW-0496">Mitochondrion</keyword>
<evidence type="ECO:0000256" key="8">
    <source>
        <dbReference type="ARBA" id="ARBA00022989"/>
    </source>
</evidence>
<accession>A0A7D7JRA1</accession>
<evidence type="ECO:0000256" key="4">
    <source>
        <dbReference type="ARBA" id="ARBA00022448"/>
    </source>
</evidence>
<keyword evidence="5 12" id="KW-0138">CF(0)</keyword>
<dbReference type="RefSeq" id="YP_009919154.1">
    <property type="nucleotide sequence ID" value="NC_050326.1"/>
</dbReference>
<evidence type="ECO:0000313" key="14">
    <source>
        <dbReference type="EMBL" id="QMP96802.1"/>
    </source>
</evidence>
<dbReference type="GeneID" id="58905271"/>
<evidence type="ECO:0000256" key="1">
    <source>
        <dbReference type="ARBA" id="ARBA00004304"/>
    </source>
</evidence>
<reference evidence="14" key="1">
    <citation type="journal article" date="2020" name="Infect. Genet. Evol.">
        <title>Phylogeny of the North-Central American clade of blood-sucking reduviid bugs of the tribe Triatomini (Hemiptera: Triatominae) based on the mitochondrial genome.</title>
        <authorList>
            <person name="Aguilera-Uribe M."/>
            <person name="Meza-Lazaro R.N."/>
            <person name="Kieran T.J."/>
            <person name="Ibarra-Cerdena C.N."/>
            <person name="Zaldivar-Riveron A."/>
        </authorList>
    </citation>
    <scope>NUCLEOTIDE SEQUENCE</scope>
</reference>
<dbReference type="Pfam" id="PF00895">
    <property type="entry name" value="ATP-synt_8"/>
    <property type="match status" value="1"/>
</dbReference>
<evidence type="ECO:0000256" key="7">
    <source>
        <dbReference type="ARBA" id="ARBA00022781"/>
    </source>
</evidence>
<keyword evidence="8 13" id="KW-1133">Transmembrane helix</keyword>
<keyword evidence="4 12" id="KW-0813">Transport</keyword>
<evidence type="ECO:0000256" key="10">
    <source>
        <dbReference type="ARBA" id="ARBA00023128"/>
    </source>
</evidence>
<keyword evidence="6 12" id="KW-0812">Transmembrane</keyword>
<organism evidence="14">
    <name type="scientific">Paratriatoma lecticularia</name>
    <dbReference type="NCBI Taxonomy" id="2994058"/>
    <lineage>
        <taxon>Eukaryota</taxon>
        <taxon>Metazoa</taxon>
        <taxon>Ecdysozoa</taxon>
        <taxon>Arthropoda</taxon>
        <taxon>Hexapoda</taxon>
        <taxon>Insecta</taxon>
        <taxon>Pterygota</taxon>
        <taxon>Neoptera</taxon>
        <taxon>Paraneoptera</taxon>
        <taxon>Hemiptera</taxon>
        <taxon>Heteroptera</taxon>
        <taxon>Panheteroptera</taxon>
        <taxon>Cimicomorpha</taxon>
        <taxon>Reduviidae</taxon>
        <taxon>Triatominae</taxon>
        <taxon>Paratriatoma</taxon>
    </lineage>
</organism>
<evidence type="ECO:0000256" key="5">
    <source>
        <dbReference type="ARBA" id="ARBA00022547"/>
    </source>
</evidence>
<feature type="transmembrane region" description="Helical" evidence="13">
    <location>
        <begin position="6"/>
        <end position="29"/>
    </location>
</feature>
<dbReference type="EMBL" id="MT556650">
    <property type="protein sequence ID" value="QMP96802.1"/>
    <property type="molecule type" value="Genomic_DNA"/>
</dbReference>
<comment type="subunit">
    <text evidence="3">F-type ATPases have 2 components, CF(1) - the catalytic core - and CF(0) - the membrane proton channel.</text>
</comment>
<dbReference type="GO" id="GO:0045259">
    <property type="term" value="C:proton-transporting ATP synthase complex"/>
    <property type="evidence" value="ECO:0007669"/>
    <property type="project" value="UniProtKB-KW"/>
</dbReference>
<evidence type="ECO:0000256" key="6">
    <source>
        <dbReference type="ARBA" id="ARBA00022692"/>
    </source>
</evidence>
<evidence type="ECO:0000256" key="3">
    <source>
        <dbReference type="ARBA" id="ARBA00011291"/>
    </source>
</evidence>
<keyword evidence="9 12" id="KW-0406">Ion transport</keyword>
<dbReference type="AlphaFoldDB" id="A0A7D7JRA1"/>
<gene>
    <name evidence="14" type="primary">ATP8</name>
</gene>
<keyword evidence="11 13" id="KW-0472">Membrane</keyword>
<proteinExistence type="inferred from homology"/>
<comment type="subcellular location">
    <subcellularLocation>
        <location evidence="1 12">Mitochondrion membrane</location>
        <topology evidence="1 12">Single-pass membrane protein</topology>
    </subcellularLocation>
</comment>
<evidence type="ECO:0000256" key="13">
    <source>
        <dbReference type="SAM" id="Phobius"/>
    </source>
</evidence>
<protein>
    <recommendedName>
        <fullName evidence="12">ATP synthase complex subunit 8</fullName>
    </recommendedName>
</protein>
<dbReference type="GO" id="GO:0031966">
    <property type="term" value="C:mitochondrial membrane"/>
    <property type="evidence" value="ECO:0007669"/>
    <property type="project" value="UniProtKB-SubCell"/>
</dbReference>
<geneLocation type="mitochondrion" evidence="14"/>
<dbReference type="InterPro" id="IPR001421">
    <property type="entry name" value="ATP8_metazoa"/>
</dbReference>
<evidence type="ECO:0000256" key="9">
    <source>
        <dbReference type="ARBA" id="ARBA00023065"/>
    </source>
</evidence>
<evidence type="ECO:0000256" key="2">
    <source>
        <dbReference type="ARBA" id="ARBA00008892"/>
    </source>
</evidence>